<dbReference type="Proteomes" id="UP000594586">
    <property type="component" value="Chromosome"/>
</dbReference>
<dbReference type="Pfam" id="PF04024">
    <property type="entry name" value="PspC"/>
    <property type="match status" value="1"/>
</dbReference>
<feature type="region of interest" description="Disordered" evidence="1">
    <location>
        <begin position="155"/>
        <end position="179"/>
    </location>
</feature>
<sequence length="344" mass="36722">MDTNTSIETTLKDMWHSRPARIPKNQGGNAMVAGVCEGVGARYRIDPVIIRLAFVGLSLAFGGGIFVYLLMWMNMPRYGMTTSPWRAINTPKVQLDPQEKKDRDTGWWLLVGLVVFLPSLTAGTGSFAAASLFTLVLAAGALYLLHRSQPVPPTGLSANSTLTAPEGYPHPSVGQTTPPSWDPLGAAPELWHLPDLDREPVAAAPEPRKNRWLIWLIALGGTGLILLSIGATTTGAMFAHYGPRSGSNVEFQVTDDLRDTYDTGIGSTTIDLSSLSSLDDDRATTIDHGIGKVTIIPPKDTRVEFDCAVGVGSDKCPATLNDNAKGGTLTLKVDVGIGEVEVVS</sequence>
<dbReference type="InterPro" id="IPR007168">
    <property type="entry name" value="Phageshock_PspC_N"/>
</dbReference>
<feature type="domain" description="Phage shock protein PspC N-terminal" evidence="3">
    <location>
        <begin position="29"/>
        <end position="77"/>
    </location>
</feature>
<evidence type="ECO:0000313" key="5">
    <source>
        <dbReference type="Proteomes" id="UP000594586"/>
    </source>
</evidence>
<dbReference type="EMBL" id="CP064955">
    <property type="protein sequence ID" value="QPK83601.1"/>
    <property type="molecule type" value="Genomic_DNA"/>
</dbReference>
<feature type="transmembrane region" description="Helical" evidence="2">
    <location>
        <begin position="212"/>
        <end position="238"/>
    </location>
</feature>
<accession>A0A7T0KMR1</accession>
<feature type="transmembrane region" description="Helical" evidence="2">
    <location>
        <begin position="48"/>
        <end position="70"/>
    </location>
</feature>
<keyword evidence="2" id="KW-1133">Transmembrane helix</keyword>
<proteinExistence type="predicted"/>
<dbReference type="KEGG" id="cqn:G7Y29_01955"/>
<gene>
    <name evidence="4" type="ORF">G7Y29_01955</name>
</gene>
<evidence type="ECO:0000259" key="3">
    <source>
        <dbReference type="Pfam" id="PF04024"/>
    </source>
</evidence>
<evidence type="ECO:0000256" key="2">
    <source>
        <dbReference type="SAM" id="Phobius"/>
    </source>
</evidence>
<reference evidence="4 5" key="1">
    <citation type="submission" date="2020-11" db="EMBL/GenBank/DDBJ databases">
        <title>Corynebacterium sp. MC1420.</title>
        <authorList>
            <person name="Zhou J."/>
        </authorList>
    </citation>
    <scope>NUCLEOTIDE SEQUENCE [LARGE SCALE GENOMIC DNA]</scope>
    <source>
        <strain evidence="4 5">MC1420</strain>
    </source>
</reference>
<organism evidence="4 5">
    <name type="scientific">Corynebacterium qintianiae</name>
    <dbReference type="NCBI Taxonomy" id="2709392"/>
    <lineage>
        <taxon>Bacteria</taxon>
        <taxon>Bacillati</taxon>
        <taxon>Actinomycetota</taxon>
        <taxon>Actinomycetes</taxon>
        <taxon>Mycobacteriales</taxon>
        <taxon>Corynebacteriaceae</taxon>
        <taxon>Corynebacterium</taxon>
    </lineage>
</organism>
<keyword evidence="2" id="KW-0812">Transmembrane</keyword>
<dbReference type="AlphaFoldDB" id="A0A7T0KMR1"/>
<keyword evidence="5" id="KW-1185">Reference proteome</keyword>
<keyword evidence="2" id="KW-0472">Membrane</keyword>
<feature type="transmembrane region" description="Helical" evidence="2">
    <location>
        <begin position="127"/>
        <end position="145"/>
    </location>
</feature>
<evidence type="ECO:0000313" key="4">
    <source>
        <dbReference type="EMBL" id="QPK83601.1"/>
    </source>
</evidence>
<dbReference type="RefSeq" id="WP_165003606.1">
    <property type="nucleotide sequence ID" value="NZ_CP064955.1"/>
</dbReference>
<evidence type="ECO:0000256" key="1">
    <source>
        <dbReference type="SAM" id="MobiDB-lite"/>
    </source>
</evidence>
<name>A0A7T0KMR1_9CORY</name>
<protein>
    <submittedName>
        <fullName evidence="4">PspC domain-containing protein</fullName>
    </submittedName>
</protein>